<dbReference type="SMART" id="SM00343">
    <property type="entry name" value="ZnF_C2HC"/>
    <property type="match status" value="1"/>
</dbReference>
<feature type="compositionally biased region" description="Polar residues" evidence="17">
    <location>
        <begin position="1709"/>
        <end position="1720"/>
    </location>
</feature>
<dbReference type="GO" id="GO:0003677">
    <property type="term" value="F:DNA binding"/>
    <property type="evidence" value="ECO:0007669"/>
    <property type="project" value="UniProtKB-KW"/>
</dbReference>
<dbReference type="Gene3D" id="3.10.10.10">
    <property type="entry name" value="HIV Type 1 Reverse Transcriptase, subunit A, domain 1"/>
    <property type="match status" value="1"/>
</dbReference>
<keyword evidence="11" id="KW-0229">DNA integration</keyword>
<evidence type="ECO:0000259" key="18">
    <source>
        <dbReference type="PROSITE" id="PS50158"/>
    </source>
</evidence>
<dbReference type="InterPro" id="IPR001878">
    <property type="entry name" value="Znf_CCHC"/>
</dbReference>
<dbReference type="CDD" id="cd09274">
    <property type="entry name" value="RNase_HI_RT_Ty3"/>
    <property type="match status" value="1"/>
</dbReference>
<dbReference type="CDD" id="cd01647">
    <property type="entry name" value="RT_LTR"/>
    <property type="match status" value="1"/>
</dbReference>
<keyword evidence="14" id="KW-0238">DNA-binding</keyword>
<dbReference type="Gene3D" id="3.30.70.270">
    <property type="match status" value="2"/>
</dbReference>
<name>A0A2N9H1T8_FAGSY</name>
<dbReference type="Pfam" id="PF00098">
    <property type="entry name" value="zf-CCHC"/>
    <property type="match status" value="1"/>
</dbReference>
<dbReference type="Gene3D" id="3.10.20.370">
    <property type="match status" value="1"/>
</dbReference>
<dbReference type="InterPro" id="IPR043502">
    <property type="entry name" value="DNA/RNA_pol_sf"/>
</dbReference>
<dbReference type="PROSITE" id="PS00141">
    <property type="entry name" value="ASP_PROTEASE"/>
    <property type="match status" value="1"/>
</dbReference>
<dbReference type="SUPFAM" id="SSF57756">
    <property type="entry name" value="Retrovirus zinc finger-like domains"/>
    <property type="match status" value="1"/>
</dbReference>
<dbReference type="GO" id="GO:0003964">
    <property type="term" value="F:RNA-directed DNA polymerase activity"/>
    <property type="evidence" value="ECO:0007669"/>
    <property type="project" value="UniProtKB-KW"/>
</dbReference>
<dbReference type="SUPFAM" id="SSF56672">
    <property type="entry name" value="DNA/RNA polymerases"/>
    <property type="match status" value="1"/>
</dbReference>
<evidence type="ECO:0000256" key="13">
    <source>
        <dbReference type="ARBA" id="ARBA00022932"/>
    </source>
</evidence>
<dbReference type="Gene3D" id="2.40.70.10">
    <property type="entry name" value="Acid Proteases"/>
    <property type="match status" value="1"/>
</dbReference>
<dbReference type="Gene3D" id="1.10.340.70">
    <property type="match status" value="1"/>
</dbReference>
<keyword evidence="16" id="KW-0863">Zinc-finger</keyword>
<dbReference type="PANTHER" id="PTHR37984">
    <property type="entry name" value="PROTEIN CBG26694"/>
    <property type="match status" value="1"/>
</dbReference>
<keyword evidence="4" id="KW-0548">Nucleotidyltransferase</keyword>
<feature type="domain" description="Reverse transcriptase" evidence="19">
    <location>
        <begin position="478"/>
        <end position="657"/>
    </location>
</feature>
<evidence type="ECO:0000256" key="2">
    <source>
        <dbReference type="ARBA" id="ARBA00022670"/>
    </source>
</evidence>
<feature type="compositionally biased region" description="Basic and acidic residues" evidence="17">
    <location>
        <begin position="175"/>
        <end position="184"/>
    </location>
</feature>
<evidence type="ECO:0000256" key="14">
    <source>
        <dbReference type="ARBA" id="ARBA00023125"/>
    </source>
</evidence>
<evidence type="ECO:0000256" key="12">
    <source>
        <dbReference type="ARBA" id="ARBA00022918"/>
    </source>
</evidence>
<proteinExistence type="predicted"/>
<protein>
    <recommendedName>
        <fullName evidence="1">RNA-directed DNA polymerase</fullName>
        <ecNumber evidence="1">2.7.7.49</ecNumber>
    </recommendedName>
</protein>
<keyword evidence="10" id="KW-0460">Magnesium</keyword>
<evidence type="ECO:0000256" key="9">
    <source>
        <dbReference type="ARBA" id="ARBA00022801"/>
    </source>
</evidence>
<accession>A0A2N9H1T8</accession>
<dbReference type="SUPFAM" id="SSF50630">
    <property type="entry name" value="Acid proteases"/>
    <property type="match status" value="1"/>
</dbReference>
<dbReference type="GO" id="GO:0008270">
    <property type="term" value="F:zinc ion binding"/>
    <property type="evidence" value="ECO:0007669"/>
    <property type="project" value="UniProtKB-KW"/>
</dbReference>
<sequence length="1729" mass="197021">MSALEKFRKLDPPSFKGSKDPLEADNWLKELDRLFKAMNVRDEQRVTLAVFMLKGDALEWWESTERTHEGGVVSWQQFVDLFRKRYFPDSLRLQKEAEFIRIEQGNQSVYEYERKFAELSRFAPHMVDIEVRKARHFERGLREEIQGPVSMFKLETYAEVVDRALIAERNCKHLSKTSDEERKPKSGNFLKGKSSGGSFKKHGVSNSSKKTHQACPRCGKNHSGTCYLETGACFKCGKTGHFIKDCPKQQNEQTDKANENQQKPKVAGRVFALTQQDAETSPSVVSGTLVITNQHAQVLFDSGSTHSFISHSFARRLNMIPETLDFELSVDTPSGHVLCTDKVYKSCDVLVSGRELEANLVLLDMYEFDVILGMDWLSIFHASIDCFGKKVVFRIPGQAEFVFEGDRVSEGTTLKTEDISVVKEFPDVFSEDLHGLPPEREVEFTIDLVPGTGPISKAPYRMAPAELKELKEQLQDLLDKGFIRPSASPWGAPVLFVKKKDGSMRLCIDYRELNKVTIRNKYPLPRIDDLFDQLRGSEVFSKIDLRSGYHQLRVKEEDIPKTAFRTRYGHYEFLVMPFGLTNAPAVFMDLMNRVFHEYLDSFVIVFIDDILVYSKSQEEHEEHLRIVLQILRDRKLFAKLKKCEFWMDRVVFLGHVISRDGITVDPSKIEAVVNWVRPTNVSEVRSFLGLAGYYRRSFQELKQRLVSAPVLTIPSSSSGFVIYSDASHKGLGCVLMQHGKVVAYASRQLKSYEQNYPTHDLELAAVVFALKIWRHYLYGERCEIYTDHKSLKYISTQKELNMRQRRWLELIKDYDCSINYHPGKANVVADALSRKSYGFSAALLTTQKHIINDLERLGVEVVIGGSQSYLASLSVQPTLIEKIKISQGCDPQLMKIMEEVRGGNRLEFNISNDGALRFGNRLCVPKDSTIKREILEEAHHSPYTVHPGSTKMYRDLREVYWWNNMKREIAHFVEQCLTCQQVKVEHQRPSGLLQPLLIPEWKWENISMDFVCGLPRTSKNHDAIWVLAELYVNEIVRLHGVPVSIVSDRDPRFTSRFWGSLQKALGTKLNFSTAFHPQTDGQSERTIQILEDMLRACVLDFKGSWIDHLTLVEFAYNNSYQASIEMAPYEALYGRRCRSPICWDEVGERKILGPEIVLKTCEKIELIRERLRVAQSRQKSYADTRRRDLEFEIGDMVFVRVAPMKGVMRFGKKGKLSPRYVGPFEILERVGPVAYKLALPPALSGIHNVFHISMLRRSCGGIIPWEKPRGSARMKCNPNILIYSKMEVLVDIALDIGGKTWPWLFEMAPPRKNSGNSLPSTEGTSDILQTIIQAIGGLTEVVQHQVGATNPMSALEKFRKLDPPSFKGSKDPLEADNWLKELDRLFKAMNVRDEQGVTLAVFMLKGDALECLRLQKEAEFIRIEQGNQSVYEYERKFAELSRFAPHMVDIELRKARHFERGLREEIQGPVSMFKLETYAEVVDRALIAERNCKHLSKTSDEETCPSLGEPLLLLLILEGSSSWAMRYPGGFDLTRERTRGSSLTVGVPRMGPVAAGKRAFSLAQISRLFKGPRVRAFYMAERVTCQLGDKEDLVLMPPLHFTLFPYEAPDEIVNLWQLGVPYLDRLEEDGDFEEYQQSLILTLFPPQVALADAPADGGSGSANLVTRHTDVLGFPIPEDASLATHVDLNYMIQLCGNMKTMMTDYSRSYFSRPPGSSSRGAQADLKAID</sequence>
<evidence type="ECO:0000256" key="1">
    <source>
        <dbReference type="ARBA" id="ARBA00012493"/>
    </source>
</evidence>
<dbReference type="Gene3D" id="3.30.420.10">
    <property type="entry name" value="Ribonuclease H-like superfamily/Ribonuclease H"/>
    <property type="match status" value="1"/>
</dbReference>
<evidence type="ECO:0000256" key="5">
    <source>
        <dbReference type="ARBA" id="ARBA00022722"/>
    </source>
</evidence>
<dbReference type="PROSITE" id="PS50158">
    <property type="entry name" value="ZF_CCHC"/>
    <property type="match status" value="1"/>
</dbReference>
<keyword evidence="3" id="KW-0808">Transferase</keyword>
<dbReference type="Pfam" id="PF00078">
    <property type="entry name" value="RVT_1"/>
    <property type="match status" value="1"/>
</dbReference>
<feature type="compositionally biased region" description="Low complexity" evidence="17">
    <location>
        <begin position="186"/>
        <end position="198"/>
    </location>
</feature>
<dbReference type="InterPro" id="IPR056924">
    <property type="entry name" value="SH3_Tf2-1"/>
</dbReference>
<evidence type="ECO:0000256" key="11">
    <source>
        <dbReference type="ARBA" id="ARBA00022908"/>
    </source>
</evidence>
<evidence type="ECO:0000259" key="19">
    <source>
        <dbReference type="PROSITE" id="PS50878"/>
    </source>
</evidence>
<keyword evidence="7" id="KW-0064">Aspartyl protease</keyword>
<dbReference type="Gene3D" id="4.10.60.10">
    <property type="entry name" value="Zinc finger, CCHC-type"/>
    <property type="match status" value="1"/>
</dbReference>
<evidence type="ECO:0000256" key="3">
    <source>
        <dbReference type="ARBA" id="ARBA00022679"/>
    </source>
</evidence>
<keyword evidence="2" id="KW-0645">Protease</keyword>
<dbReference type="Pfam" id="PF17917">
    <property type="entry name" value="RT_RNaseH"/>
    <property type="match status" value="1"/>
</dbReference>
<keyword evidence="12" id="KW-0695">RNA-directed DNA polymerase</keyword>
<feature type="domain" description="Integrase catalytic" evidence="20">
    <location>
        <begin position="1027"/>
        <end position="1136"/>
    </location>
</feature>
<dbReference type="InterPro" id="IPR036875">
    <property type="entry name" value="Znf_CCHC_sf"/>
</dbReference>
<keyword evidence="16" id="KW-0862">Zinc</keyword>
<evidence type="ECO:0000256" key="16">
    <source>
        <dbReference type="PROSITE-ProRule" id="PRU00047"/>
    </source>
</evidence>
<dbReference type="InterPro" id="IPR000477">
    <property type="entry name" value="RT_dom"/>
</dbReference>
<keyword evidence="15" id="KW-0233">DNA recombination</keyword>
<dbReference type="InterPro" id="IPR036397">
    <property type="entry name" value="RNaseH_sf"/>
</dbReference>
<dbReference type="PANTHER" id="PTHR37984:SF5">
    <property type="entry name" value="PROTEIN NYNRIN-LIKE"/>
    <property type="match status" value="1"/>
</dbReference>
<dbReference type="FunFam" id="3.10.10.10:FF:000007">
    <property type="entry name" value="Retrovirus-related Pol polyprotein from transposon 17.6-like Protein"/>
    <property type="match status" value="1"/>
</dbReference>
<dbReference type="Pfam" id="PF24626">
    <property type="entry name" value="SH3_Tf2-1"/>
    <property type="match status" value="1"/>
</dbReference>
<evidence type="ECO:0000256" key="15">
    <source>
        <dbReference type="ARBA" id="ARBA00023172"/>
    </source>
</evidence>
<keyword evidence="8" id="KW-0255">Endonuclease</keyword>
<dbReference type="InterPro" id="IPR041373">
    <property type="entry name" value="RT_RNaseH"/>
</dbReference>
<evidence type="ECO:0000256" key="4">
    <source>
        <dbReference type="ARBA" id="ARBA00022695"/>
    </source>
</evidence>
<dbReference type="FunFam" id="3.10.20.370:FF:000001">
    <property type="entry name" value="Retrovirus-related Pol polyprotein from transposon 17.6-like protein"/>
    <property type="match status" value="1"/>
</dbReference>
<dbReference type="InterPro" id="IPR021109">
    <property type="entry name" value="Peptidase_aspartic_dom_sf"/>
</dbReference>
<dbReference type="EMBL" id="OIVN01002677">
    <property type="protein sequence ID" value="SPD05589.1"/>
    <property type="molecule type" value="Genomic_DNA"/>
</dbReference>
<feature type="domain" description="CCHC-type" evidence="18">
    <location>
        <begin position="233"/>
        <end position="248"/>
    </location>
</feature>
<dbReference type="InterPro" id="IPR050951">
    <property type="entry name" value="Retrovirus_Pol_polyprotein"/>
</dbReference>
<keyword evidence="6" id="KW-0479">Metal-binding</keyword>
<dbReference type="PROSITE" id="PS50878">
    <property type="entry name" value="RT_POL"/>
    <property type="match status" value="1"/>
</dbReference>
<dbReference type="InterPro" id="IPR005162">
    <property type="entry name" value="Retrotrans_gag_dom"/>
</dbReference>
<evidence type="ECO:0000256" key="6">
    <source>
        <dbReference type="ARBA" id="ARBA00022723"/>
    </source>
</evidence>
<evidence type="ECO:0000256" key="10">
    <source>
        <dbReference type="ARBA" id="ARBA00022842"/>
    </source>
</evidence>
<evidence type="ECO:0000256" key="17">
    <source>
        <dbReference type="SAM" id="MobiDB-lite"/>
    </source>
</evidence>
<dbReference type="Pfam" id="PF03732">
    <property type="entry name" value="Retrotrans_gag"/>
    <property type="match status" value="1"/>
</dbReference>
<dbReference type="GO" id="GO:0004519">
    <property type="term" value="F:endonuclease activity"/>
    <property type="evidence" value="ECO:0007669"/>
    <property type="project" value="UniProtKB-KW"/>
</dbReference>
<dbReference type="PROSITE" id="PS50994">
    <property type="entry name" value="INTEGRASE"/>
    <property type="match status" value="1"/>
</dbReference>
<dbReference type="Pfam" id="PF17921">
    <property type="entry name" value="Integrase_H2C2"/>
    <property type="match status" value="1"/>
</dbReference>
<keyword evidence="5" id="KW-0540">Nuclease</keyword>
<dbReference type="GO" id="GO:0006508">
    <property type="term" value="P:proteolysis"/>
    <property type="evidence" value="ECO:0007669"/>
    <property type="project" value="UniProtKB-KW"/>
</dbReference>
<dbReference type="InterPro" id="IPR001969">
    <property type="entry name" value="Aspartic_peptidase_AS"/>
</dbReference>
<feature type="region of interest" description="Disordered" evidence="17">
    <location>
        <begin position="175"/>
        <end position="218"/>
    </location>
</feature>
<evidence type="ECO:0000313" key="21">
    <source>
        <dbReference type="EMBL" id="SPD05589.1"/>
    </source>
</evidence>
<keyword evidence="9" id="KW-0378">Hydrolase</keyword>
<dbReference type="InterPro" id="IPR041588">
    <property type="entry name" value="Integrase_H2C2"/>
</dbReference>
<evidence type="ECO:0000256" key="8">
    <source>
        <dbReference type="ARBA" id="ARBA00022759"/>
    </source>
</evidence>
<dbReference type="CDD" id="cd00303">
    <property type="entry name" value="retropepsin_like"/>
    <property type="match status" value="1"/>
</dbReference>
<dbReference type="EC" id="2.7.7.49" evidence="1"/>
<organism evidence="21">
    <name type="scientific">Fagus sylvatica</name>
    <name type="common">Beechnut</name>
    <dbReference type="NCBI Taxonomy" id="28930"/>
    <lineage>
        <taxon>Eukaryota</taxon>
        <taxon>Viridiplantae</taxon>
        <taxon>Streptophyta</taxon>
        <taxon>Embryophyta</taxon>
        <taxon>Tracheophyta</taxon>
        <taxon>Spermatophyta</taxon>
        <taxon>Magnoliopsida</taxon>
        <taxon>eudicotyledons</taxon>
        <taxon>Gunneridae</taxon>
        <taxon>Pentapetalae</taxon>
        <taxon>rosids</taxon>
        <taxon>fabids</taxon>
        <taxon>Fagales</taxon>
        <taxon>Fagaceae</taxon>
        <taxon>Fagus</taxon>
    </lineage>
</organism>
<dbReference type="InterPro" id="IPR043128">
    <property type="entry name" value="Rev_trsase/Diguanyl_cyclase"/>
</dbReference>
<feature type="region of interest" description="Disordered" evidence="17">
    <location>
        <begin position="1709"/>
        <end position="1729"/>
    </location>
</feature>
<dbReference type="InterPro" id="IPR001584">
    <property type="entry name" value="Integrase_cat-core"/>
</dbReference>
<evidence type="ECO:0000259" key="20">
    <source>
        <dbReference type="PROSITE" id="PS50994"/>
    </source>
</evidence>
<reference evidence="21" key="1">
    <citation type="submission" date="2018-02" db="EMBL/GenBank/DDBJ databases">
        <authorList>
            <person name="Cohen D.B."/>
            <person name="Kent A.D."/>
        </authorList>
    </citation>
    <scope>NUCLEOTIDE SEQUENCE</scope>
</reference>
<dbReference type="GO" id="GO:0015074">
    <property type="term" value="P:DNA integration"/>
    <property type="evidence" value="ECO:0007669"/>
    <property type="project" value="UniProtKB-KW"/>
</dbReference>
<gene>
    <name evidence="21" type="ORF">FSB_LOCUS33471</name>
</gene>
<dbReference type="SUPFAM" id="SSF53098">
    <property type="entry name" value="Ribonuclease H-like"/>
    <property type="match status" value="1"/>
</dbReference>
<evidence type="ECO:0000256" key="7">
    <source>
        <dbReference type="ARBA" id="ARBA00022750"/>
    </source>
</evidence>
<dbReference type="InterPro" id="IPR012337">
    <property type="entry name" value="RNaseH-like_sf"/>
</dbReference>
<dbReference type="GO" id="GO:0006310">
    <property type="term" value="P:DNA recombination"/>
    <property type="evidence" value="ECO:0007669"/>
    <property type="project" value="UniProtKB-KW"/>
</dbReference>
<keyword evidence="13" id="KW-0239">DNA-directed DNA polymerase</keyword>
<dbReference type="GO" id="GO:0003887">
    <property type="term" value="F:DNA-directed DNA polymerase activity"/>
    <property type="evidence" value="ECO:0007669"/>
    <property type="project" value="UniProtKB-KW"/>
</dbReference>
<dbReference type="GO" id="GO:0004190">
    <property type="term" value="F:aspartic-type endopeptidase activity"/>
    <property type="evidence" value="ECO:0007669"/>
    <property type="project" value="UniProtKB-KW"/>
</dbReference>
<dbReference type="Pfam" id="PF08284">
    <property type="entry name" value="RVP_2"/>
    <property type="match status" value="1"/>
</dbReference>